<keyword evidence="11" id="KW-0472">Membrane</keyword>
<accession>A0AAV0NKQ0</accession>
<evidence type="ECO:0000256" key="1">
    <source>
        <dbReference type="ARBA" id="ARBA00001971"/>
    </source>
</evidence>
<proteinExistence type="inferred from homology"/>
<dbReference type="Pfam" id="PF00067">
    <property type="entry name" value="p450"/>
    <property type="match status" value="1"/>
</dbReference>
<evidence type="ECO:0000313" key="12">
    <source>
        <dbReference type="EMBL" id="CAI0459155.1"/>
    </source>
</evidence>
<keyword evidence="13" id="KW-1185">Reference proteome</keyword>
<evidence type="ECO:0008006" key="14">
    <source>
        <dbReference type="Google" id="ProtNLM"/>
    </source>
</evidence>
<dbReference type="InterPro" id="IPR036396">
    <property type="entry name" value="Cyt_P450_sf"/>
</dbReference>
<dbReference type="PRINTS" id="PR00463">
    <property type="entry name" value="EP450I"/>
</dbReference>
<keyword evidence="10" id="KW-0503">Monooxygenase</keyword>
<reference evidence="12" key="1">
    <citation type="submission" date="2022-08" db="EMBL/GenBank/DDBJ databases">
        <authorList>
            <person name="Gutierrez-Valencia J."/>
        </authorList>
    </citation>
    <scope>NUCLEOTIDE SEQUENCE</scope>
</reference>
<dbReference type="Gene3D" id="1.10.630.10">
    <property type="entry name" value="Cytochrome P450"/>
    <property type="match status" value="1"/>
</dbReference>
<evidence type="ECO:0000256" key="10">
    <source>
        <dbReference type="ARBA" id="ARBA00023033"/>
    </source>
</evidence>
<keyword evidence="6" id="KW-0479">Metal-binding</keyword>
<organism evidence="12 13">
    <name type="scientific">Linum tenue</name>
    <dbReference type="NCBI Taxonomy" id="586396"/>
    <lineage>
        <taxon>Eukaryota</taxon>
        <taxon>Viridiplantae</taxon>
        <taxon>Streptophyta</taxon>
        <taxon>Embryophyta</taxon>
        <taxon>Tracheophyta</taxon>
        <taxon>Spermatophyta</taxon>
        <taxon>Magnoliopsida</taxon>
        <taxon>eudicotyledons</taxon>
        <taxon>Gunneridae</taxon>
        <taxon>Pentapetalae</taxon>
        <taxon>rosids</taxon>
        <taxon>fabids</taxon>
        <taxon>Malpighiales</taxon>
        <taxon>Linaceae</taxon>
        <taxon>Linum</taxon>
    </lineage>
</organism>
<gene>
    <name evidence="12" type="ORF">LITE_LOCUS33868</name>
</gene>
<dbReference type="EMBL" id="CAMGYJ010000008">
    <property type="protein sequence ID" value="CAI0459155.1"/>
    <property type="molecule type" value="Genomic_DNA"/>
</dbReference>
<evidence type="ECO:0000256" key="2">
    <source>
        <dbReference type="ARBA" id="ARBA00004167"/>
    </source>
</evidence>
<dbReference type="GO" id="GO:0004497">
    <property type="term" value="F:monooxygenase activity"/>
    <property type="evidence" value="ECO:0007669"/>
    <property type="project" value="UniProtKB-KW"/>
</dbReference>
<dbReference type="GO" id="GO:0016020">
    <property type="term" value="C:membrane"/>
    <property type="evidence" value="ECO:0007669"/>
    <property type="project" value="UniProtKB-SubCell"/>
</dbReference>
<dbReference type="InterPro" id="IPR001128">
    <property type="entry name" value="Cyt_P450"/>
</dbReference>
<dbReference type="PANTHER" id="PTHR47953">
    <property type="entry name" value="OS08G0105600 PROTEIN"/>
    <property type="match status" value="1"/>
</dbReference>
<dbReference type="PANTHER" id="PTHR47953:SF19">
    <property type="entry name" value="OS06G0641600 PROTEIN"/>
    <property type="match status" value="1"/>
</dbReference>
<dbReference type="Proteomes" id="UP001154282">
    <property type="component" value="Unassembled WGS sequence"/>
</dbReference>
<dbReference type="InterPro" id="IPR002401">
    <property type="entry name" value="Cyt_P450_E_grp-I"/>
</dbReference>
<keyword evidence="8" id="KW-0560">Oxidoreductase</keyword>
<protein>
    <recommendedName>
        <fullName evidence="14">Cytochrome P450</fullName>
    </recommendedName>
</protein>
<keyword evidence="9" id="KW-0408">Iron</keyword>
<evidence type="ECO:0000256" key="3">
    <source>
        <dbReference type="ARBA" id="ARBA00010617"/>
    </source>
</evidence>
<evidence type="ECO:0000313" key="13">
    <source>
        <dbReference type="Proteomes" id="UP001154282"/>
    </source>
</evidence>
<dbReference type="InterPro" id="IPR052306">
    <property type="entry name" value="CYP450_71D"/>
</dbReference>
<comment type="similarity">
    <text evidence="3">Belongs to the cytochrome P450 family.</text>
</comment>
<dbReference type="GO" id="GO:0016705">
    <property type="term" value="F:oxidoreductase activity, acting on paired donors, with incorporation or reduction of molecular oxygen"/>
    <property type="evidence" value="ECO:0007669"/>
    <property type="project" value="InterPro"/>
</dbReference>
<sequence length="127" mass="14677">MVNAWAIGRDSWYWDDPETFYPERFMNCSMDYKRKNFEFIPFGSGRRMWAGISFGLATVKLGLANLLYHFDWKLPSPDCVEARRSRYVGTVWTCCTQELPVMLDSRSIQDCVVLTSFVSAPSSVFGF</sequence>
<evidence type="ECO:0000256" key="11">
    <source>
        <dbReference type="ARBA" id="ARBA00023136"/>
    </source>
</evidence>
<comment type="subcellular location">
    <subcellularLocation>
        <location evidence="2">Membrane</location>
        <topology evidence="2">Single-pass membrane protein</topology>
    </subcellularLocation>
</comment>
<evidence type="ECO:0000256" key="6">
    <source>
        <dbReference type="ARBA" id="ARBA00022723"/>
    </source>
</evidence>
<keyword evidence="4" id="KW-0349">Heme</keyword>
<evidence type="ECO:0000256" key="7">
    <source>
        <dbReference type="ARBA" id="ARBA00022989"/>
    </source>
</evidence>
<evidence type="ECO:0000256" key="5">
    <source>
        <dbReference type="ARBA" id="ARBA00022692"/>
    </source>
</evidence>
<dbReference type="AlphaFoldDB" id="A0AAV0NKQ0"/>
<evidence type="ECO:0000256" key="4">
    <source>
        <dbReference type="ARBA" id="ARBA00022617"/>
    </source>
</evidence>
<dbReference type="GO" id="GO:0020037">
    <property type="term" value="F:heme binding"/>
    <property type="evidence" value="ECO:0007669"/>
    <property type="project" value="InterPro"/>
</dbReference>
<dbReference type="SUPFAM" id="SSF48264">
    <property type="entry name" value="Cytochrome P450"/>
    <property type="match status" value="1"/>
</dbReference>
<keyword evidence="7" id="KW-1133">Transmembrane helix</keyword>
<evidence type="ECO:0000256" key="9">
    <source>
        <dbReference type="ARBA" id="ARBA00023004"/>
    </source>
</evidence>
<keyword evidence="5" id="KW-0812">Transmembrane</keyword>
<dbReference type="GO" id="GO:0005506">
    <property type="term" value="F:iron ion binding"/>
    <property type="evidence" value="ECO:0007669"/>
    <property type="project" value="InterPro"/>
</dbReference>
<evidence type="ECO:0000256" key="8">
    <source>
        <dbReference type="ARBA" id="ARBA00023002"/>
    </source>
</evidence>
<comment type="caution">
    <text evidence="12">The sequence shown here is derived from an EMBL/GenBank/DDBJ whole genome shotgun (WGS) entry which is preliminary data.</text>
</comment>
<name>A0AAV0NKQ0_9ROSI</name>
<comment type="cofactor">
    <cofactor evidence="1">
        <name>heme</name>
        <dbReference type="ChEBI" id="CHEBI:30413"/>
    </cofactor>
</comment>